<organism evidence="1 2">
    <name type="scientific">Desulfofustis glycolicus DSM 9705</name>
    <dbReference type="NCBI Taxonomy" id="1121409"/>
    <lineage>
        <taxon>Bacteria</taxon>
        <taxon>Pseudomonadati</taxon>
        <taxon>Thermodesulfobacteriota</taxon>
        <taxon>Desulfobulbia</taxon>
        <taxon>Desulfobulbales</taxon>
        <taxon>Desulfocapsaceae</taxon>
        <taxon>Desulfofustis</taxon>
    </lineage>
</organism>
<dbReference type="OrthoDB" id="9788158at2"/>
<reference evidence="1 2" key="1">
    <citation type="submission" date="2016-11" db="EMBL/GenBank/DDBJ databases">
        <authorList>
            <person name="Jaros S."/>
            <person name="Januszkiewicz K."/>
            <person name="Wedrychowicz H."/>
        </authorList>
    </citation>
    <scope>NUCLEOTIDE SEQUENCE [LARGE SCALE GENOMIC DNA]</scope>
    <source>
        <strain evidence="1 2">DSM 9705</strain>
    </source>
</reference>
<dbReference type="RefSeq" id="WP_073374569.1">
    <property type="nucleotide sequence ID" value="NZ_FQXS01000006.1"/>
</dbReference>
<accession>A0A1M5UXD6</accession>
<proteinExistence type="predicted"/>
<name>A0A1M5UXD6_9BACT</name>
<sequence length="240" mass="27630">MEDIDKVLAYEIKKDIADRYFNFRKMIERDSAAYIKAVLDATVELEASVGLDLIRLYILLGEPSLIRKFQALIGIAHDLYYDSYICSSPTIRKRLFAGYPVKGLTRRSRLRLLFSSIYRRLQTQSVTYQETRNQLIEEQETIREQITLFYQKNDLQNILSFLRSLDHDESHAILQTNTTSGDRSALERKLEMVPPEPADNLLPDVPVLPPLKTIKKPLFALLDTALKNPPELDVKTLCSP</sequence>
<evidence type="ECO:0000313" key="2">
    <source>
        <dbReference type="Proteomes" id="UP000184139"/>
    </source>
</evidence>
<dbReference type="AlphaFoldDB" id="A0A1M5UXD6"/>
<dbReference type="Proteomes" id="UP000184139">
    <property type="component" value="Unassembled WGS sequence"/>
</dbReference>
<keyword evidence="2" id="KW-1185">Reference proteome</keyword>
<gene>
    <name evidence="1" type="ORF">SAMN02745124_01365</name>
</gene>
<evidence type="ECO:0000313" key="1">
    <source>
        <dbReference type="EMBL" id="SHH67363.1"/>
    </source>
</evidence>
<dbReference type="STRING" id="1121409.SAMN02745124_01365"/>
<dbReference type="EMBL" id="FQXS01000006">
    <property type="protein sequence ID" value="SHH67363.1"/>
    <property type="molecule type" value="Genomic_DNA"/>
</dbReference>
<protein>
    <submittedName>
        <fullName evidence="1">Uncharacterized protein</fullName>
    </submittedName>
</protein>